<dbReference type="AlphaFoldDB" id="A0A6C0VSG9"/>
<reference evidence="1" key="1">
    <citation type="submission" date="2019-03" db="EMBL/GenBank/DDBJ databases">
        <title>A novel genomic island identified in Proteus vulgaris.</title>
        <authorList>
            <person name="Wang X.-C."/>
            <person name="Wang H.-N."/>
        </authorList>
    </citation>
    <scope>NUCLEOTIDE SEQUENCE</scope>
    <source>
        <strain evidence="1">SCH15</strain>
    </source>
</reference>
<dbReference type="Pfam" id="PF19456">
    <property type="entry name" value="MobI"/>
    <property type="match status" value="1"/>
</dbReference>
<dbReference type="InterPro" id="IPR045809">
    <property type="entry name" value="MobI"/>
</dbReference>
<organism evidence="1">
    <name type="scientific">Proteus vulgaris</name>
    <dbReference type="NCBI Taxonomy" id="585"/>
    <lineage>
        <taxon>Bacteria</taxon>
        <taxon>Pseudomonadati</taxon>
        <taxon>Pseudomonadota</taxon>
        <taxon>Gammaproteobacteria</taxon>
        <taxon>Enterobacterales</taxon>
        <taxon>Morganellaceae</taxon>
        <taxon>Proteus</taxon>
    </lineage>
</organism>
<evidence type="ECO:0000313" key="1">
    <source>
        <dbReference type="EMBL" id="QIB99797.1"/>
    </source>
</evidence>
<gene>
    <name evidence="1" type="ORF">GIPvu2_06</name>
</gene>
<dbReference type="EMBL" id="MK599200">
    <property type="protein sequence ID" value="QIB99797.1"/>
    <property type="molecule type" value="Genomic_DNA"/>
</dbReference>
<accession>A0A6C0VSG9</accession>
<sequence length="197" mass="23621">MTDTSNPFTTLEKQIAAWNTFVSSDDKKVDHDEAMLFTRSTSLQYLNYIHKSVELEQLRYYYVARQIAELYWQHNKAHRGKNTPGYPGHYGCRVRLRDRKFEMYWFYNEFTSKKGTEGYNVISHYLSRGDQYRYLRSTFSLAQDWEKPVIEVVEDAFSIIRRANSNLMRIRQLCRWNDTNLFKMTGDIDDFKMDNPL</sequence>
<name>A0A6C0VSG9_PROVU</name>
<proteinExistence type="predicted"/>
<protein>
    <submittedName>
        <fullName evidence="1">Uncharacterized protein</fullName>
    </submittedName>
</protein>